<gene>
    <name evidence="1" type="ORF">FHS39_003770</name>
</gene>
<sequence length="710" mass="76284">MNAVDNTISGGEFGTAIQARYATVTQHFHGAVTPPRVPRMRPPAPEGFVDRDPVCAALDELSGRRAVRTSVQVVAITGLPGVGKSGVLAHWAAADGREEDFPGGTFYADLSPRGRLSPSDPASVLRTFVGALGTPRSEMPADEDALAVHFRWLTSDRPCLVLLDGVVNPAQVPHLLPGHPAGMVVLTSRQRLSGLRSLDMPRPDYLPLDALDDDNCARLLLGSAGREETVDGAELRTVVRVLAGLPLAARIAGALADDPLGGGLTELARQLTDPPSLVKELAVPDGEAVGPAFAMAYEALDEDGARTFRALGVHPTTDMADELVEALAGGGADGRRVRRALLEAHLLEPASRGRCRMNGLIHAYARELARREPDARAATEDFLADWYLRRAAAAELLLSPRWHHGAVFARPELLSGVFDSREQALDAMERDRENVAVVIERACAAGRYDTVCQLVEALHGFFFRHKHHALWIEACRSAVEAAGHLQGTLAPARMHYELAFALIDRGSPQDLAEAESHYGRSLALAREAAHARTESSALEGLGQVAARQGRPLEALDRFREALRALGDTDHPRGRVLLEYHQGQAAGAAGQHEEAARLLLSAARRFAALPVPDRHNEAKSLLRYGRARLAADRPDEALPRLEEALGILAGLDAPKDEADAYLARGDAHAADGRAERARADWESALGLFRRLGSIEVGQAARRLAGPAQGQE</sequence>
<dbReference type="SUPFAM" id="SSF48452">
    <property type="entry name" value="TPR-like"/>
    <property type="match status" value="2"/>
</dbReference>
<comment type="caution">
    <text evidence="1">The sequence shown here is derived from an EMBL/GenBank/DDBJ whole genome shotgun (WGS) entry which is preliminary data.</text>
</comment>
<dbReference type="EMBL" id="JACHJH010000005">
    <property type="protein sequence ID" value="MBB4894712.1"/>
    <property type="molecule type" value="Genomic_DNA"/>
</dbReference>
<name>A0A7W7LRJ1_9ACTN</name>
<organism evidence="1 2">
    <name type="scientific">Streptomyces olivoverticillatus</name>
    <dbReference type="NCBI Taxonomy" id="66427"/>
    <lineage>
        <taxon>Bacteria</taxon>
        <taxon>Bacillati</taxon>
        <taxon>Actinomycetota</taxon>
        <taxon>Actinomycetes</taxon>
        <taxon>Kitasatosporales</taxon>
        <taxon>Streptomycetaceae</taxon>
        <taxon>Streptomyces</taxon>
    </lineage>
</organism>
<dbReference type="InterPro" id="IPR027417">
    <property type="entry name" value="P-loop_NTPase"/>
</dbReference>
<dbReference type="SUPFAM" id="SSF52540">
    <property type="entry name" value="P-loop containing nucleoside triphosphate hydrolases"/>
    <property type="match status" value="1"/>
</dbReference>
<dbReference type="Gene3D" id="1.25.40.10">
    <property type="entry name" value="Tetratricopeptide repeat domain"/>
    <property type="match status" value="1"/>
</dbReference>
<dbReference type="PANTHER" id="PTHR47691:SF3">
    <property type="entry name" value="HTH-TYPE TRANSCRIPTIONAL REGULATOR RV0890C-RELATED"/>
    <property type="match status" value="1"/>
</dbReference>
<dbReference type="RefSeq" id="WP_184350473.1">
    <property type="nucleotide sequence ID" value="NZ_JACHJH010000005.1"/>
</dbReference>
<evidence type="ECO:0000313" key="2">
    <source>
        <dbReference type="Proteomes" id="UP000556084"/>
    </source>
</evidence>
<evidence type="ECO:0000313" key="1">
    <source>
        <dbReference type="EMBL" id="MBB4894712.1"/>
    </source>
</evidence>
<dbReference type="PRINTS" id="PR00364">
    <property type="entry name" value="DISEASERSIST"/>
</dbReference>
<dbReference type="InterPro" id="IPR011990">
    <property type="entry name" value="TPR-like_helical_dom_sf"/>
</dbReference>
<protein>
    <submittedName>
        <fullName evidence="1">Tetratricopeptide (TPR) repeat protein</fullName>
    </submittedName>
</protein>
<dbReference type="PANTHER" id="PTHR47691">
    <property type="entry name" value="REGULATOR-RELATED"/>
    <property type="match status" value="1"/>
</dbReference>
<dbReference type="Gene3D" id="3.40.50.300">
    <property type="entry name" value="P-loop containing nucleotide triphosphate hydrolases"/>
    <property type="match status" value="1"/>
</dbReference>
<dbReference type="Pfam" id="PF13424">
    <property type="entry name" value="TPR_12"/>
    <property type="match status" value="2"/>
</dbReference>
<dbReference type="SMART" id="SM00028">
    <property type="entry name" value="TPR"/>
    <property type="match status" value="4"/>
</dbReference>
<reference evidence="1 2" key="1">
    <citation type="submission" date="2020-08" db="EMBL/GenBank/DDBJ databases">
        <title>Genomic Encyclopedia of Type Strains, Phase III (KMG-III): the genomes of soil and plant-associated and newly described type strains.</title>
        <authorList>
            <person name="Whitman W."/>
        </authorList>
    </citation>
    <scope>NUCLEOTIDE SEQUENCE [LARGE SCALE GENOMIC DNA]</scope>
    <source>
        <strain evidence="1 2">CECT 3266</strain>
    </source>
</reference>
<dbReference type="Proteomes" id="UP000556084">
    <property type="component" value="Unassembled WGS sequence"/>
</dbReference>
<dbReference type="AlphaFoldDB" id="A0A7W7LRJ1"/>
<keyword evidence="2" id="KW-1185">Reference proteome</keyword>
<proteinExistence type="predicted"/>
<accession>A0A7W7LRJ1</accession>
<dbReference type="InterPro" id="IPR019734">
    <property type="entry name" value="TPR_rpt"/>
</dbReference>